<keyword evidence="14" id="KW-1185">Reference proteome</keyword>
<reference evidence="13 14" key="1">
    <citation type="submission" date="2020-02" db="EMBL/GenBank/DDBJ databases">
        <authorList>
            <person name="Hogendoorn C."/>
        </authorList>
    </citation>
    <scope>NUCLEOTIDE SEQUENCE [LARGE SCALE GENOMIC DNA]</scope>
    <source>
        <strain evidence="13">R501</strain>
    </source>
</reference>
<dbReference type="PROSITE" id="PS50109">
    <property type="entry name" value="HIS_KIN"/>
    <property type="match status" value="1"/>
</dbReference>
<feature type="domain" description="Histidine kinase" evidence="12">
    <location>
        <begin position="129"/>
        <end position="335"/>
    </location>
</feature>
<gene>
    <name evidence="13" type="ORF">R50_2574</name>
</gene>
<evidence type="ECO:0000259" key="12">
    <source>
        <dbReference type="PROSITE" id="PS50109"/>
    </source>
</evidence>
<dbReference type="SUPFAM" id="SSF47384">
    <property type="entry name" value="Homodimeric domain of signal transducing histidine kinase"/>
    <property type="match status" value="1"/>
</dbReference>
<evidence type="ECO:0000256" key="1">
    <source>
        <dbReference type="ARBA" id="ARBA00000085"/>
    </source>
</evidence>
<dbReference type="PANTHER" id="PTHR45436:SF5">
    <property type="entry name" value="SENSOR HISTIDINE KINASE TRCS"/>
    <property type="match status" value="1"/>
</dbReference>
<organism evidence="13 14">
    <name type="scientific">Candidatus Hydrogenisulfobacillus filiaventi</name>
    <dbReference type="NCBI Taxonomy" id="2707344"/>
    <lineage>
        <taxon>Bacteria</taxon>
        <taxon>Bacillati</taxon>
        <taxon>Bacillota</taxon>
        <taxon>Clostridia</taxon>
        <taxon>Eubacteriales</taxon>
        <taxon>Clostridiales Family XVII. Incertae Sedis</taxon>
        <taxon>Candidatus Hydrogenisulfobacillus</taxon>
    </lineage>
</organism>
<evidence type="ECO:0000256" key="4">
    <source>
        <dbReference type="ARBA" id="ARBA00022553"/>
    </source>
</evidence>
<evidence type="ECO:0000256" key="9">
    <source>
        <dbReference type="ARBA" id="ARBA00023012"/>
    </source>
</evidence>
<dbReference type="Gene3D" id="3.30.565.10">
    <property type="entry name" value="Histidine kinase-like ATPase, C-terminal domain"/>
    <property type="match status" value="1"/>
</dbReference>
<dbReference type="InterPro" id="IPR004358">
    <property type="entry name" value="Sig_transdc_His_kin-like_C"/>
</dbReference>
<keyword evidence="5" id="KW-0808">Transferase</keyword>
<dbReference type="Proteomes" id="UP000503399">
    <property type="component" value="Chromosome"/>
</dbReference>
<evidence type="ECO:0000256" key="5">
    <source>
        <dbReference type="ARBA" id="ARBA00022679"/>
    </source>
</evidence>
<dbReference type="InterPro" id="IPR050428">
    <property type="entry name" value="TCS_sensor_his_kinase"/>
</dbReference>
<dbReference type="EC" id="2.7.13.3" evidence="3"/>
<accession>A0A6F8ZK69</accession>
<dbReference type="InterPro" id="IPR003594">
    <property type="entry name" value="HATPase_dom"/>
</dbReference>
<proteinExistence type="predicted"/>
<evidence type="ECO:0000256" key="11">
    <source>
        <dbReference type="SAM" id="Phobius"/>
    </source>
</evidence>
<evidence type="ECO:0000256" key="2">
    <source>
        <dbReference type="ARBA" id="ARBA00004370"/>
    </source>
</evidence>
<evidence type="ECO:0000256" key="8">
    <source>
        <dbReference type="ARBA" id="ARBA00022989"/>
    </source>
</evidence>
<dbReference type="Pfam" id="PF00512">
    <property type="entry name" value="HisKA"/>
    <property type="match status" value="1"/>
</dbReference>
<comment type="catalytic activity">
    <reaction evidence="1">
        <text>ATP + protein L-histidine = ADP + protein N-phospho-L-histidine.</text>
        <dbReference type="EC" id="2.7.13.3"/>
    </reaction>
</comment>
<dbReference type="CDD" id="cd00075">
    <property type="entry name" value="HATPase"/>
    <property type="match status" value="1"/>
</dbReference>
<name>A0A6F8ZK69_9FIRM</name>
<dbReference type="GO" id="GO:0005886">
    <property type="term" value="C:plasma membrane"/>
    <property type="evidence" value="ECO:0007669"/>
    <property type="project" value="TreeGrafter"/>
</dbReference>
<keyword evidence="6 11" id="KW-0812">Transmembrane</keyword>
<keyword evidence="9" id="KW-0902">Two-component regulatory system</keyword>
<dbReference type="SMART" id="SM00387">
    <property type="entry name" value="HATPase_c"/>
    <property type="match status" value="1"/>
</dbReference>
<keyword evidence="8 11" id="KW-1133">Transmembrane helix</keyword>
<dbReference type="PRINTS" id="PR00344">
    <property type="entry name" value="BCTRLSENSOR"/>
</dbReference>
<protein>
    <recommendedName>
        <fullName evidence="3">histidine kinase</fullName>
        <ecNumber evidence="3">2.7.13.3</ecNumber>
    </recommendedName>
</protein>
<evidence type="ECO:0000256" key="7">
    <source>
        <dbReference type="ARBA" id="ARBA00022777"/>
    </source>
</evidence>
<dbReference type="InterPro" id="IPR005467">
    <property type="entry name" value="His_kinase_dom"/>
</dbReference>
<comment type="subcellular location">
    <subcellularLocation>
        <location evidence="2">Membrane</location>
    </subcellularLocation>
</comment>
<dbReference type="InterPro" id="IPR036890">
    <property type="entry name" value="HATPase_C_sf"/>
</dbReference>
<evidence type="ECO:0000256" key="10">
    <source>
        <dbReference type="ARBA" id="ARBA00023136"/>
    </source>
</evidence>
<keyword evidence="4" id="KW-0597">Phosphoprotein</keyword>
<keyword evidence="10 11" id="KW-0472">Membrane</keyword>
<dbReference type="Pfam" id="PF02518">
    <property type="entry name" value="HATPase_c"/>
    <property type="match status" value="1"/>
</dbReference>
<dbReference type="InterPro" id="IPR036097">
    <property type="entry name" value="HisK_dim/P_sf"/>
</dbReference>
<feature type="transmembrane region" description="Helical" evidence="11">
    <location>
        <begin position="42"/>
        <end position="63"/>
    </location>
</feature>
<evidence type="ECO:0000313" key="14">
    <source>
        <dbReference type="Proteomes" id="UP000503399"/>
    </source>
</evidence>
<dbReference type="Gene3D" id="1.10.287.130">
    <property type="match status" value="1"/>
</dbReference>
<evidence type="ECO:0000256" key="3">
    <source>
        <dbReference type="ARBA" id="ARBA00012438"/>
    </source>
</evidence>
<dbReference type="EMBL" id="LR778114">
    <property type="protein sequence ID" value="CAB1130066.1"/>
    <property type="molecule type" value="Genomic_DNA"/>
</dbReference>
<dbReference type="AlphaFoldDB" id="A0A6F8ZK69"/>
<dbReference type="PANTHER" id="PTHR45436">
    <property type="entry name" value="SENSOR HISTIDINE KINASE YKOH"/>
    <property type="match status" value="1"/>
</dbReference>
<dbReference type="SMART" id="SM00388">
    <property type="entry name" value="HisKA"/>
    <property type="match status" value="1"/>
</dbReference>
<evidence type="ECO:0000313" key="13">
    <source>
        <dbReference type="EMBL" id="CAB1130066.1"/>
    </source>
</evidence>
<dbReference type="SUPFAM" id="SSF55874">
    <property type="entry name" value="ATPase domain of HSP90 chaperone/DNA topoisomerase II/histidine kinase"/>
    <property type="match status" value="1"/>
</dbReference>
<sequence>MRRSWSTRIAVGIWLLAVVALAGAVAFMAAGTTLLAAAGRPVWQAAVGAGSVVLLLAAGPVWWGARAMGRTLAADLPRILQWIDAAEGEHWEPLPVPEAGEWGELAYALNRMAARLALSSRQRDRFLASLAHELKTPLTVLAGNLEAIRSGVLQPDAARLAALDREVRRLGRLVDQLLLIESARNGQLPLHPAPYDARAQVEELLLRFQPLLETRQVRVETELAPVTVSADRDRLEQVLTNVFDNALRHTPAGGVIRLTLAPDGDGVAWAVEDSGPGIPPDLRDRVTEPFLRDPRSPGAGLGLAVAAALVTAHGGSLTVGTGKPGGARVSWRLPA</sequence>
<dbReference type="KEGG" id="hfv:R50_2574"/>
<dbReference type="InterPro" id="IPR003661">
    <property type="entry name" value="HisK_dim/P_dom"/>
</dbReference>
<keyword evidence="7 13" id="KW-0418">Kinase</keyword>
<dbReference type="GO" id="GO:0000155">
    <property type="term" value="F:phosphorelay sensor kinase activity"/>
    <property type="evidence" value="ECO:0007669"/>
    <property type="project" value="InterPro"/>
</dbReference>
<evidence type="ECO:0000256" key="6">
    <source>
        <dbReference type="ARBA" id="ARBA00022692"/>
    </source>
</evidence>
<dbReference type="CDD" id="cd00082">
    <property type="entry name" value="HisKA"/>
    <property type="match status" value="1"/>
</dbReference>